<dbReference type="Pfam" id="PF08281">
    <property type="entry name" value="Sigma70_r4_2"/>
    <property type="match status" value="1"/>
</dbReference>
<gene>
    <name evidence="7" type="ORF">NC99_09080</name>
</gene>
<accession>A0A0L8VDP3</accession>
<dbReference type="PANTHER" id="PTHR43133">
    <property type="entry name" value="RNA POLYMERASE ECF-TYPE SIGMA FACTO"/>
    <property type="match status" value="1"/>
</dbReference>
<comment type="similarity">
    <text evidence="1">Belongs to the sigma-70 factor family. ECF subfamily.</text>
</comment>
<dbReference type="AlphaFoldDB" id="A0A0L8VDP3"/>
<evidence type="ECO:0000313" key="7">
    <source>
        <dbReference type="EMBL" id="KOH46282.1"/>
    </source>
</evidence>
<dbReference type="GO" id="GO:0016987">
    <property type="term" value="F:sigma factor activity"/>
    <property type="evidence" value="ECO:0007669"/>
    <property type="project" value="UniProtKB-KW"/>
</dbReference>
<keyword evidence="2" id="KW-0805">Transcription regulation</keyword>
<organism evidence="7 8">
    <name type="scientific">Sunxiuqinia dokdonensis</name>
    <dbReference type="NCBI Taxonomy" id="1409788"/>
    <lineage>
        <taxon>Bacteria</taxon>
        <taxon>Pseudomonadati</taxon>
        <taxon>Bacteroidota</taxon>
        <taxon>Bacteroidia</taxon>
        <taxon>Marinilabiliales</taxon>
        <taxon>Prolixibacteraceae</taxon>
        <taxon>Sunxiuqinia</taxon>
    </lineage>
</organism>
<name>A0A0L8VDP3_9BACT</name>
<dbReference type="InterPro" id="IPR013325">
    <property type="entry name" value="RNA_pol_sigma_r2"/>
</dbReference>
<keyword evidence="4" id="KW-0804">Transcription</keyword>
<dbReference type="PANTHER" id="PTHR43133:SF46">
    <property type="entry name" value="RNA POLYMERASE SIGMA-70 FACTOR ECF SUBFAMILY"/>
    <property type="match status" value="1"/>
</dbReference>
<dbReference type="InterPro" id="IPR013324">
    <property type="entry name" value="RNA_pol_sigma_r3/r4-like"/>
</dbReference>
<keyword evidence="8" id="KW-1185">Reference proteome</keyword>
<dbReference type="InterPro" id="IPR039425">
    <property type="entry name" value="RNA_pol_sigma-70-like"/>
</dbReference>
<dbReference type="SUPFAM" id="SSF88659">
    <property type="entry name" value="Sigma3 and sigma4 domains of RNA polymerase sigma factors"/>
    <property type="match status" value="1"/>
</dbReference>
<keyword evidence="3" id="KW-0731">Sigma factor</keyword>
<reference evidence="8" key="1">
    <citation type="submission" date="2015-07" db="EMBL/GenBank/DDBJ databases">
        <title>Genome sequencing of Sunxiuqinia dokdonensis strain SK.</title>
        <authorList>
            <person name="Ahn S."/>
            <person name="Kim B.-C."/>
        </authorList>
    </citation>
    <scope>NUCLEOTIDE SEQUENCE [LARGE SCALE GENOMIC DNA]</scope>
    <source>
        <strain evidence="8">SK</strain>
    </source>
</reference>
<evidence type="ECO:0000259" key="5">
    <source>
        <dbReference type="Pfam" id="PF04542"/>
    </source>
</evidence>
<dbReference type="EMBL" id="LGIA01000035">
    <property type="protein sequence ID" value="KOH46282.1"/>
    <property type="molecule type" value="Genomic_DNA"/>
</dbReference>
<dbReference type="InterPro" id="IPR013249">
    <property type="entry name" value="RNA_pol_sigma70_r4_t2"/>
</dbReference>
<dbReference type="Gene3D" id="1.10.10.10">
    <property type="entry name" value="Winged helix-like DNA-binding domain superfamily/Winged helix DNA-binding domain"/>
    <property type="match status" value="1"/>
</dbReference>
<evidence type="ECO:0000256" key="3">
    <source>
        <dbReference type="ARBA" id="ARBA00023082"/>
    </source>
</evidence>
<feature type="domain" description="RNA polymerase sigma factor 70 region 4 type 2" evidence="6">
    <location>
        <begin position="128"/>
        <end position="177"/>
    </location>
</feature>
<dbReference type="InterPro" id="IPR036388">
    <property type="entry name" value="WH-like_DNA-bd_sf"/>
</dbReference>
<evidence type="ECO:0000259" key="6">
    <source>
        <dbReference type="Pfam" id="PF08281"/>
    </source>
</evidence>
<evidence type="ECO:0000256" key="2">
    <source>
        <dbReference type="ARBA" id="ARBA00023015"/>
    </source>
</evidence>
<comment type="caution">
    <text evidence="7">The sequence shown here is derived from an EMBL/GenBank/DDBJ whole genome shotgun (WGS) entry which is preliminary data.</text>
</comment>
<dbReference type="Proteomes" id="UP000036958">
    <property type="component" value="Unassembled WGS sequence"/>
</dbReference>
<dbReference type="NCBIfam" id="TIGR02937">
    <property type="entry name" value="sigma70-ECF"/>
    <property type="match status" value="1"/>
</dbReference>
<dbReference type="GO" id="GO:0003677">
    <property type="term" value="F:DNA binding"/>
    <property type="evidence" value="ECO:0007669"/>
    <property type="project" value="InterPro"/>
</dbReference>
<dbReference type="Gene3D" id="1.10.1740.10">
    <property type="match status" value="1"/>
</dbReference>
<evidence type="ECO:0000256" key="4">
    <source>
        <dbReference type="ARBA" id="ARBA00023163"/>
    </source>
</evidence>
<dbReference type="STRING" id="1409788.NC99_09080"/>
<protein>
    <recommendedName>
        <fullName evidence="9">RNA polymerase sigma-70 factor</fullName>
    </recommendedName>
</protein>
<dbReference type="InterPro" id="IPR007627">
    <property type="entry name" value="RNA_pol_sigma70_r2"/>
</dbReference>
<dbReference type="InterPro" id="IPR014284">
    <property type="entry name" value="RNA_pol_sigma-70_dom"/>
</dbReference>
<dbReference type="GO" id="GO:0006352">
    <property type="term" value="P:DNA-templated transcription initiation"/>
    <property type="evidence" value="ECO:0007669"/>
    <property type="project" value="InterPro"/>
</dbReference>
<feature type="domain" description="RNA polymerase sigma-70 region 2" evidence="5">
    <location>
        <begin position="30"/>
        <end position="95"/>
    </location>
</feature>
<evidence type="ECO:0000313" key="8">
    <source>
        <dbReference type="Proteomes" id="UP000036958"/>
    </source>
</evidence>
<proteinExistence type="inferred from homology"/>
<dbReference type="SUPFAM" id="SSF88946">
    <property type="entry name" value="Sigma2 domain of RNA polymerase sigma factors"/>
    <property type="match status" value="1"/>
</dbReference>
<dbReference type="OrthoDB" id="759001at2"/>
<evidence type="ECO:0000256" key="1">
    <source>
        <dbReference type="ARBA" id="ARBA00010641"/>
    </source>
</evidence>
<sequence>MNFNTDYTDYTDDRLVTFLKKGDKQAFKILFEKYGARLYSFALKYLKETEDAKDLLNEVFLKLWENRQTLKTNTSLQSYLFTIAYNNIRQRFLRKIREEKYVRIFAEEYLFDTSKNEEQLDYQLFVDKINRIIDLLPSRRREIFTLSYKEELKNQQIAERLGLSDHHVKKQLVIARKFVLDKVKEDNGLAGLLFLYLFIGRDND</sequence>
<dbReference type="RefSeq" id="WP_082326302.1">
    <property type="nucleotide sequence ID" value="NZ_LGIA01000035.1"/>
</dbReference>
<evidence type="ECO:0008006" key="9">
    <source>
        <dbReference type="Google" id="ProtNLM"/>
    </source>
</evidence>
<dbReference type="Pfam" id="PF04542">
    <property type="entry name" value="Sigma70_r2"/>
    <property type="match status" value="1"/>
</dbReference>